<feature type="modified residue" description="4-aspartylphosphate" evidence="1">
    <location>
        <position position="55"/>
    </location>
</feature>
<organism evidence="4 5">
    <name type="scientific">Chitinophaga ginsengisegetis</name>
    <dbReference type="NCBI Taxonomy" id="393003"/>
    <lineage>
        <taxon>Bacteria</taxon>
        <taxon>Pseudomonadati</taxon>
        <taxon>Bacteroidota</taxon>
        <taxon>Chitinophagia</taxon>
        <taxon>Chitinophagales</taxon>
        <taxon>Chitinophagaceae</taxon>
        <taxon>Chitinophaga</taxon>
    </lineage>
</organism>
<dbReference type="RefSeq" id="WP_079473320.1">
    <property type="nucleotide sequence ID" value="NZ_FUZZ01000006.1"/>
</dbReference>
<feature type="domain" description="HTH LytTR-type" evidence="3">
    <location>
        <begin position="138"/>
        <end position="201"/>
    </location>
</feature>
<evidence type="ECO:0000313" key="4">
    <source>
        <dbReference type="EMBL" id="SKD10155.1"/>
    </source>
</evidence>
<dbReference type="InterPro" id="IPR011006">
    <property type="entry name" value="CheY-like_superfamily"/>
</dbReference>
<dbReference type="Proteomes" id="UP000190166">
    <property type="component" value="Unassembled WGS sequence"/>
</dbReference>
<dbReference type="Gene3D" id="2.40.50.1020">
    <property type="entry name" value="LytTr DNA-binding domain"/>
    <property type="match status" value="1"/>
</dbReference>
<evidence type="ECO:0000313" key="5">
    <source>
        <dbReference type="Proteomes" id="UP000190166"/>
    </source>
</evidence>
<dbReference type="PROSITE" id="PS50110">
    <property type="entry name" value="RESPONSE_REGULATORY"/>
    <property type="match status" value="1"/>
</dbReference>
<evidence type="ECO:0000259" key="3">
    <source>
        <dbReference type="PROSITE" id="PS50930"/>
    </source>
</evidence>
<name>A0A1T5PBN4_9BACT</name>
<dbReference type="PANTHER" id="PTHR37299">
    <property type="entry name" value="TRANSCRIPTIONAL REGULATOR-RELATED"/>
    <property type="match status" value="1"/>
</dbReference>
<dbReference type="Pfam" id="PF00072">
    <property type="entry name" value="Response_reg"/>
    <property type="match status" value="1"/>
</dbReference>
<dbReference type="InterPro" id="IPR001789">
    <property type="entry name" value="Sig_transdc_resp-reg_receiver"/>
</dbReference>
<dbReference type="PROSITE" id="PS50930">
    <property type="entry name" value="HTH_LYTTR"/>
    <property type="match status" value="1"/>
</dbReference>
<protein>
    <submittedName>
        <fullName evidence="4">Two component transcriptional regulator, LytTR family</fullName>
    </submittedName>
</protein>
<proteinExistence type="predicted"/>
<evidence type="ECO:0000256" key="1">
    <source>
        <dbReference type="PROSITE-ProRule" id="PRU00169"/>
    </source>
</evidence>
<dbReference type="SUPFAM" id="SSF52172">
    <property type="entry name" value="CheY-like"/>
    <property type="match status" value="1"/>
</dbReference>
<dbReference type="SMART" id="SM00850">
    <property type="entry name" value="LytTR"/>
    <property type="match status" value="1"/>
</dbReference>
<dbReference type="Gene3D" id="3.40.50.2300">
    <property type="match status" value="1"/>
</dbReference>
<dbReference type="GO" id="GO:0003677">
    <property type="term" value="F:DNA binding"/>
    <property type="evidence" value="ECO:0007669"/>
    <property type="project" value="InterPro"/>
</dbReference>
<keyword evidence="1" id="KW-0597">Phosphoprotein</keyword>
<dbReference type="GO" id="GO:0000156">
    <property type="term" value="F:phosphorelay response regulator activity"/>
    <property type="evidence" value="ECO:0007669"/>
    <property type="project" value="InterPro"/>
</dbReference>
<gene>
    <name evidence="4" type="ORF">SAMN05660461_6059</name>
</gene>
<evidence type="ECO:0000259" key="2">
    <source>
        <dbReference type="PROSITE" id="PS50110"/>
    </source>
</evidence>
<sequence>MEIKFIVIDDEPPALQVIKTYAQEFPWLKLQHTFTDAVSAAEYLRHSQADLIFLDIHMPDINGLDLARGLTNRPMIIFTTAYKQYAFDGFELEAIDYLLKPIPFQRFEKAVQKAQLHQQQQLLPTATESLLVHSSYHMVKIPLHEIIYIESLEDYIRIHLTKQAPVLTLMTLKKMQEKLPAARFRRIHRSYIVSVDKVRSVINRKVKLSSSAELPVSDSYSDFIRDWKGNS</sequence>
<dbReference type="InterPro" id="IPR007492">
    <property type="entry name" value="LytTR_DNA-bd_dom"/>
</dbReference>
<dbReference type="PANTHER" id="PTHR37299:SF1">
    <property type="entry name" value="STAGE 0 SPORULATION PROTEIN A HOMOLOG"/>
    <property type="match status" value="1"/>
</dbReference>
<dbReference type="InterPro" id="IPR046947">
    <property type="entry name" value="LytR-like"/>
</dbReference>
<feature type="domain" description="Response regulatory" evidence="2">
    <location>
        <begin position="4"/>
        <end position="115"/>
    </location>
</feature>
<dbReference type="STRING" id="393003.SAMN05660461_6059"/>
<keyword evidence="5" id="KW-1185">Reference proteome</keyword>
<dbReference type="Pfam" id="PF04397">
    <property type="entry name" value="LytTR"/>
    <property type="match status" value="1"/>
</dbReference>
<dbReference type="EMBL" id="FUZZ01000006">
    <property type="protein sequence ID" value="SKD10155.1"/>
    <property type="molecule type" value="Genomic_DNA"/>
</dbReference>
<dbReference type="AlphaFoldDB" id="A0A1T5PBN4"/>
<accession>A0A1T5PBN4</accession>
<reference evidence="4 5" key="1">
    <citation type="submission" date="2017-02" db="EMBL/GenBank/DDBJ databases">
        <authorList>
            <person name="Peterson S.W."/>
        </authorList>
    </citation>
    <scope>NUCLEOTIDE SEQUENCE [LARGE SCALE GENOMIC DNA]</scope>
    <source>
        <strain evidence="4 5">DSM 18108</strain>
    </source>
</reference>
<dbReference type="SMART" id="SM00448">
    <property type="entry name" value="REC"/>
    <property type="match status" value="1"/>
</dbReference>